<accession>A0AAW0T1Z3</accession>
<organism evidence="1 2">
    <name type="scientific">Scylla paramamosain</name>
    <name type="common">Mud crab</name>
    <dbReference type="NCBI Taxonomy" id="85552"/>
    <lineage>
        <taxon>Eukaryota</taxon>
        <taxon>Metazoa</taxon>
        <taxon>Ecdysozoa</taxon>
        <taxon>Arthropoda</taxon>
        <taxon>Crustacea</taxon>
        <taxon>Multicrustacea</taxon>
        <taxon>Malacostraca</taxon>
        <taxon>Eumalacostraca</taxon>
        <taxon>Eucarida</taxon>
        <taxon>Decapoda</taxon>
        <taxon>Pleocyemata</taxon>
        <taxon>Brachyura</taxon>
        <taxon>Eubrachyura</taxon>
        <taxon>Portunoidea</taxon>
        <taxon>Portunidae</taxon>
        <taxon>Portuninae</taxon>
        <taxon>Scylla</taxon>
    </lineage>
</organism>
<reference evidence="1 2" key="1">
    <citation type="submission" date="2023-03" db="EMBL/GenBank/DDBJ databases">
        <title>High-quality genome of Scylla paramamosain provides insights in environmental adaptation.</title>
        <authorList>
            <person name="Zhang L."/>
        </authorList>
    </citation>
    <scope>NUCLEOTIDE SEQUENCE [LARGE SCALE GENOMIC DNA]</scope>
    <source>
        <strain evidence="1">LZ_2023a</strain>
        <tissue evidence="1">Muscle</tissue>
    </source>
</reference>
<name>A0AAW0T1Z3_SCYPA</name>
<evidence type="ECO:0000313" key="2">
    <source>
        <dbReference type="Proteomes" id="UP001487740"/>
    </source>
</evidence>
<gene>
    <name evidence="1" type="ORF">O3P69_008069</name>
</gene>
<dbReference type="Proteomes" id="UP001487740">
    <property type="component" value="Unassembled WGS sequence"/>
</dbReference>
<evidence type="ECO:0000313" key="1">
    <source>
        <dbReference type="EMBL" id="KAK8380897.1"/>
    </source>
</evidence>
<dbReference type="AlphaFoldDB" id="A0AAW0T1Z3"/>
<keyword evidence="2" id="KW-1185">Reference proteome</keyword>
<dbReference type="EMBL" id="JARAKH010000041">
    <property type="protein sequence ID" value="KAK8380897.1"/>
    <property type="molecule type" value="Genomic_DNA"/>
</dbReference>
<sequence length="162" mass="16916">MPTRGPAPSRARVPWCRNPSAAVLAASRVPLPVRETCEAGNCMGRSKGVCCCCGSRFGAEPARTRPLRGTPVSGLCVPISAAGLQARWCETRCGVRQADATVGSKRPDVPVRVGLRGGGDFSPVSPLAESLDRLVSGTSVERARLHGRGSSGSLYRRSSLAS</sequence>
<proteinExistence type="predicted"/>
<comment type="caution">
    <text evidence="1">The sequence shown here is derived from an EMBL/GenBank/DDBJ whole genome shotgun (WGS) entry which is preliminary data.</text>
</comment>
<protein>
    <submittedName>
        <fullName evidence="1">Uncharacterized protein</fullName>
    </submittedName>
</protein>